<proteinExistence type="predicted"/>
<dbReference type="GO" id="GO:0046306">
    <property type="term" value="P:alkanesulfonate catabolic process"/>
    <property type="evidence" value="ECO:0007669"/>
    <property type="project" value="TreeGrafter"/>
</dbReference>
<dbReference type="Gene3D" id="3.20.20.30">
    <property type="entry name" value="Luciferase-like domain"/>
    <property type="match status" value="1"/>
</dbReference>
<keyword evidence="2" id="KW-0288">FMN</keyword>
<keyword evidence="4 7" id="KW-0503">Monooxygenase</keyword>
<dbReference type="Pfam" id="PF00296">
    <property type="entry name" value="Bac_luciferase"/>
    <property type="match status" value="1"/>
</dbReference>
<evidence type="ECO:0000256" key="4">
    <source>
        <dbReference type="ARBA" id="ARBA00023033"/>
    </source>
</evidence>
<keyword evidence="3" id="KW-0560">Oxidoreductase</keyword>
<dbReference type="EMBL" id="SOAM01000001">
    <property type="protein sequence ID" value="TDS79894.1"/>
    <property type="molecule type" value="Genomic_DNA"/>
</dbReference>
<dbReference type="NCBIfam" id="TIGR04021">
    <property type="entry name" value="LLM_DMSO2_sfnG"/>
    <property type="match status" value="1"/>
</dbReference>
<dbReference type="SUPFAM" id="SSF51679">
    <property type="entry name" value="Bacterial luciferase-like"/>
    <property type="match status" value="1"/>
</dbReference>
<evidence type="ECO:0000256" key="1">
    <source>
        <dbReference type="ARBA" id="ARBA00022630"/>
    </source>
</evidence>
<dbReference type="OrthoDB" id="9814695at2"/>
<dbReference type="PANTHER" id="PTHR42847:SF4">
    <property type="entry name" value="ALKANESULFONATE MONOOXYGENASE-RELATED"/>
    <property type="match status" value="1"/>
</dbReference>
<organism evidence="7 8">
    <name type="scientific">Amnibacterium kyonggiense</name>
    <dbReference type="NCBI Taxonomy" id="595671"/>
    <lineage>
        <taxon>Bacteria</taxon>
        <taxon>Bacillati</taxon>
        <taxon>Actinomycetota</taxon>
        <taxon>Actinomycetes</taxon>
        <taxon>Micrococcales</taxon>
        <taxon>Microbacteriaceae</taxon>
        <taxon>Amnibacterium</taxon>
    </lineage>
</organism>
<dbReference type="CDD" id="cd01094">
    <property type="entry name" value="Alkanesulfonate_monoxygenase"/>
    <property type="match status" value="1"/>
</dbReference>
<dbReference type="Proteomes" id="UP000295344">
    <property type="component" value="Unassembled WGS sequence"/>
</dbReference>
<reference evidence="7 8" key="1">
    <citation type="submission" date="2019-03" db="EMBL/GenBank/DDBJ databases">
        <title>Genomic Encyclopedia of Archaeal and Bacterial Type Strains, Phase II (KMG-II): from individual species to whole genera.</title>
        <authorList>
            <person name="Goeker M."/>
        </authorList>
    </citation>
    <scope>NUCLEOTIDE SEQUENCE [LARGE SCALE GENOMIC DNA]</scope>
    <source>
        <strain evidence="7 8">DSM 24782</strain>
    </source>
</reference>
<name>A0A4V6Q107_9MICO</name>
<comment type="caution">
    <text evidence="7">The sequence shown here is derived from an EMBL/GenBank/DDBJ whole genome shotgun (WGS) entry which is preliminary data.</text>
</comment>
<dbReference type="PANTHER" id="PTHR42847">
    <property type="entry name" value="ALKANESULFONATE MONOOXYGENASE"/>
    <property type="match status" value="1"/>
</dbReference>
<protein>
    <submittedName>
        <fullName evidence="7">FMNH2-dependent dimethyl sulfone monooxygenase</fullName>
    </submittedName>
</protein>
<evidence type="ECO:0000259" key="6">
    <source>
        <dbReference type="Pfam" id="PF00296"/>
    </source>
</evidence>
<dbReference type="GO" id="GO:0008726">
    <property type="term" value="F:alkanesulfonate monooxygenase activity"/>
    <property type="evidence" value="ECO:0007669"/>
    <property type="project" value="TreeGrafter"/>
</dbReference>
<dbReference type="InterPro" id="IPR024014">
    <property type="entry name" value="DMSO2_SphG"/>
</dbReference>
<accession>A0A4V6Q107</accession>
<dbReference type="AlphaFoldDB" id="A0A4V6Q107"/>
<feature type="region of interest" description="Disordered" evidence="5">
    <location>
        <begin position="1"/>
        <end position="26"/>
    </location>
</feature>
<evidence type="ECO:0000256" key="2">
    <source>
        <dbReference type="ARBA" id="ARBA00022643"/>
    </source>
</evidence>
<evidence type="ECO:0000256" key="5">
    <source>
        <dbReference type="SAM" id="MobiDB-lite"/>
    </source>
</evidence>
<keyword evidence="1" id="KW-0285">Flavoprotein</keyword>
<dbReference type="InterPro" id="IPR036661">
    <property type="entry name" value="Luciferase-like_sf"/>
</dbReference>
<keyword evidence="8" id="KW-1185">Reference proteome</keyword>
<dbReference type="InterPro" id="IPR050172">
    <property type="entry name" value="SsuD_RutA_monooxygenase"/>
</dbReference>
<evidence type="ECO:0000313" key="8">
    <source>
        <dbReference type="Proteomes" id="UP000295344"/>
    </source>
</evidence>
<evidence type="ECO:0000256" key="3">
    <source>
        <dbReference type="ARBA" id="ARBA00023002"/>
    </source>
</evidence>
<feature type="domain" description="Luciferase-like" evidence="6">
    <location>
        <begin position="48"/>
        <end position="371"/>
    </location>
</feature>
<dbReference type="InterPro" id="IPR011251">
    <property type="entry name" value="Luciferase-like_dom"/>
</dbReference>
<gene>
    <name evidence="7" type="ORF">CLV52_0440</name>
</gene>
<evidence type="ECO:0000313" key="7">
    <source>
        <dbReference type="EMBL" id="TDS79894.1"/>
    </source>
</evidence>
<sequence>MPHEDYSRRRAAAASPGATVERGSTTSAYRARVTDAPLHATSDDQLRFAYWVPNVSGGLVTSDIEQRTDWGFDYNVRLAQTAERNGFDYALSQVRYTASYGADQQHESTSFSLGLLLNTERLKVIAAIHPGLWHPAVLAKWITTADHLSHGRAAINVVSGWFKGEFTGLGEPWLEHGERYRRSEEFIRVVCALWTEQHVDFSGDFYRVHDFTMQPTPWPVEGRPHPEIFMGGNSTDARGMGGRVADWYFSNGKDFAGFEEQYREVTAEAALAGRTDRVRFGLNGFVVARDTEKEAQDTLEEIIAKANPEAVEGFREAVRQAGRSTGDGKGMWADSTFRDLVQYNDGFRTGLIGTPEQIARRIVAYKERGVDLFLLGFLHFIEEIEAFGRDVLPIVRELEAESIRSGRLHRA</sequence>